<accession>A0A2I1DIY6</accession>
<keyword evidence="1" id="KW-1133">Transmembrane helix</keyword>
<comment type="caution">
    <text evidence="2">The sequence shown here is derived from an EMBL/GenBank/DDBJ whole genome shotgun (WGS) entry which is preliminary data.</text>
</comment>
<dbReference type="RefSeq" id="WP_101538747.1">
    <property type="nucleotide sequence ID" value="NZ_MXAV01000049.1"/>
</dbReference>
<dbReference type="AlphaFoldDB" id="A0A2I1DIY6"/>
<keyword evidence="1" id="KW-0812">Transmembrane</keyword>
<evidence type="ECO:0000256" key="1">
    <source>
        <dbReference type="SAM" id="Phobius"/>
    </source>
</evidence>
<organism evidence="2 3">
    <name type="scientific">Acidithiobacillus marinus</name>
    <dbReference type="NCBI Taxonomy" id="187490"/>
    <lineage>
        <taxon>Bacteria</taxon>
        <taxon>Pseudomonadati</taxon>
        <taxon>Pseudomonadota</taxon>
        <taxon>Acidithiobacillia</taxon>
        <taxon>Acidithiobacillales</taxon>
        <taxon>Acidithiobacillaceae</taxon>
        <taxon>Acidithiobacillus</taxon>
    </lineage>
</organism>
<evidence type="ECO:0000313" key="3">
    <source>
        <dbReference type="Proteomes" id="UP000234329"/>
    </source>
</evidence>
<sequence length="76" mass="8532">MYDYEKEIKICKSEETQQSGDDWLKPVGVYAAFLIIMLILGPIATNLSKPLEYVFLGVPAIVFAVVMALLWLNRGP</sequence>
<name>A0A2I1DIY6_9PROT</name>
<keyword evidence="1" id="KW-0472">Membrane</keyword>
<evidence type="ECO:0000313" key="2">
    <source>
        <dbReference type="EMBL" id="PKY09815.1"/>
    </source>
</evidence>
<dbReference type="EMBL" id="MXAV01000049">
    <property type="protein sequence ID" value="PKY09815.1"/>
    <property type="molecule type" value="Genomic_DNA"/>
</dbReference>
<proteinExistence type="predicted"/>
<reference evidence="2 3" key="1">
    <citation type="submission" date="2017-03" db="EMBL/GenBank/DDBJ databases">
        <title>Draft genime sequence of the acidophilic sulfur-oxidizing bacterium Acidithiobacillus sp. SH, isolated from seawater.</title>
        <authorList>
            <person name="Sharmin S."/>
            <person name="Tokuhisa M."/>
            <person name="Kanao T."/>
            <person name="Kamimura K."/>
        </authorList>
    </citation>
    <scope>NUCLEOTIDE SEQUENCE [LARGE SCALE GENOMIC DNA]</scope>
    <source>
        <strain evidence="2 3">SH</strain>
    </source>
</reference>
<dbReference type="Proteomes" id="UP000234329">
    <property type="component" value="Unassembled WGS sequence"/>
</dbReference>
<gene>
    <name evidence="2" type="ORF">B1757_13080</name>
</gene>
<protein>
    <submittedName>
        <fullName evidence="2">Uncharacterized protein</fullName>
    </submittedName>
</protein>
<dbReference type="InParanoid" id="A0A2I1DIY6"/>
<feature type="transmembrane region" description="Helical" evidence="1">
    <location>
        <begin position="27"/>
        <end position="47"/>
    </location>
</feature>
<keyword evidence="3" id="KW-1185">Reference proteome</keyword>
<feature type="transmembrane region" description="Helical" evidence="1">
    <location>
        <begin position="53"/>
        <end position="72"/>
    </location>
</feature>